<evidence type="ECO:0000259" key="10">
    <source>
        <dbReference type="Pfam" id="PF08264"/>
    </source>
</evidence>
<evidence type="ECO:0000313" key="12">
    <source>
        <dbReference type="Proteomes" id="UP001497392"/>
    </source>
</evidence>
<comment type="caution">
    <text evidence="11">The sequence shown here is derived from an EMBL/GenBank/DDBJ whole genome shotgun (WGS) entry which is preliminary data.</text>
</comment>
<dbReference type="Pfam" id="PF08264">
    <property type="entry name" value="Anticodon_1"/>
    <property type="match status" value="1"/>
</dbReference>
<evidence type="ECO:0000313" key="11">
    <source>
        <dbReference type="EMBL" id="CAL5226202.1"/>
    </source>
</evidence>
<dbReference type="PANTHER" id="PTHR11946:SF109">
    <property type="entry name" value="VALINE--TRNA LIGASE"/>
    <property type="match status" value="1"/>
</dbReference>
<reference evidence="11 12" key="1">
    <citation type="submission" date="2024-06" db="EMBL/GenBank/DDBJ databases">
        <authorList>
            <person name="Kraege A."/>
            <person name="Thomma B."/>
        </authorList>
    </citation>
    <scope>NUCLEOTIDE SEQUENCE [LARGE SCALE GENOMIC DNA]</scope>
</reference>
<protein>
    <recommendedName>
        <fullName evidence="2">valine--tRNA ligase</fullName>
        <ecNumber evidence="2">6.1.1.9</ecNumber>
    </recommendedName>
    <alternativeName>
        <fullName evidence="8">Valyl-tRNA synthetase</fullName>
    </alternativeName>
</protein>
<dbReference type="InterPro" id="IPR009080">
    <property type="entry name" value="tRNAsynth_Ia_anticodon-bd"/>
</dbReference>
<accession>A0ABP1G4H4</accession>
<sequence length="495" mass="55667">MIMYDEALARQARLQLMSRHADDAGSADRAEGRKPDQRGLEKAKAVHQHKLPQGMEECGTDALRFALVSFTAQAKSANLDIERIEGYQRWWNKLRNAVRFALMNLGEGFQPPATPPSPASLPFLCRWILSRLNAAIEATVAAFTTCTFSAATQALYSWWQDELCDVFIELVKPVMARSSAEEGAEADKQAFRETLWTCLDIGLRLLQPIMPFVTEELWQQLPTNPDMERPESITIARYPAADPFWSSAEVEADMEAVESIVAKICSLQADYDVQQKQRPGLQILCKDEGKCALLSQLSDVIGSLAYSNEVKVSQEAEAPSGCAVNTVDDTTVVCLKKKGVPDPIKGAANLKIKQGKVKREMQAIEMRIKMASCKDRTQEPIALEDSSKFSKIPNSQWREALSEPDNSRPIPTMSQGVCKASSRLQPPEDELQKHYERLQMHCNVRWAFGGPRDIMLQYHIIEYMGSILGLMMRPKMLQRHQWASRKWREMQSASG</sequence>
<dbReference type="EC" id="6.1.1.9" evidence="2"/>
<keyword evidence="12" id="KW-1185">Reference proteome</keyword>
<evidence type="ECO:0000256" key="8">
    <source>
        <dbReference type="ARBA" id="ARBA00029936"/>
    </source>
</evidence>
<name>A0ABP1G4H4_9CHLO</name>
<dbReference type="Proteomes" id="UP001497392">
    <property type="component" value="Unassembled WGS sequence"/>
</dbReference>
<dbReference type="InterPro" id="IPR002303">
    <property type="entry name" value="Valyl-tRNA_ligase"/>
</dbReference>
<evidence type="ECO:0000256" key="7">
    <source>
        <dbReference type="ARBA" id="ARBA00023146"/>
    </source>
</evidence>
<evidence type="ECO:0000256" key="1">
    <source>
        <dbReference type="ARBA" id="ARBA00005594"/>
    </source>
</evidence>
<dbReference type="PANTHER" id="PTHR11946">
    <property type="entry name" value="VALYL-TRNA SYNTHETASES"/>
    <property type="match status" value="1"/>
</dbReference>
<dbReference type="CDD" id="cd07962">
    <property type="entry name" value="Anticodon_Ia_Val"/>
    <property type="match status" value="1"/>
</dbReference>
<comment type="similarity">
    <text evidence="1">Belongs to the class-I aminoacyl-tRNA synthetase family.</text>
</comment>
<keyword evidence="7" id="KW-0030">Aminoacyl-tRNA synthetase</keyword>
<evidence type="ECO:0000256" key="6">
    <source>
        <dbReference type="ARBA" id="ARBA00022917"/>
    </source>
</evidence>
<evidence type="ECO:0000256" key="3">
    <source>
        <dbReference type="ARBA" id="ARBA00022598"/>
    </source>
</evidence>
<feature type="region of interest" description="Disordered" evidence="9">
    <location>
        <begin position="19"/>
        <end position="51"/>
    </location>
</feature>
<gene>
    <name evidence="11" type="primary">g9039</name>
    <name evidence="11" type="ORF">VP750_LOCUS8108</name>
</gene>
<evidence type="ECO:0000256" key="5">
    <source>
        <dbReference type="ARBA" id="ARBA00022840"/>
    </source>
</evidence>
<keyword evidence="4" id="KW-0547">Nucleotide-binding</keyword>
<proteinExistence type="inferred from homology"/>
<organism evidence="11 12">
    <name type="scientific">Coccomyxa viridis</name>
    <dbReference type="NCBI Taxonomy" id="1274662"/>
    <lineage>
        <taxon>Eukaryota</taxon>
        <taxon>Viridiplantae</taxon>
        <taxon>Chlorophyta</taxon>
        <taxon>core chlorophytes</taxon>
        <taxon>Trebouxiophyceae</taxon>
        <taxon>Trebouxiophyceae incertae sedis</taxon>
        <taxon>Coccomyxaceae</taxon>
        <taxon>Coccomyxa</taxon>
    </lineage>
</organism>
<evidence type="ECO:0000256" key="4">
    <source>
        <dbReference type="ARBA" id="ARBA00022741"/>
    </source>
</evidence>
<keyword evidence="6" id="KW-0648">Protein biosynthesis</keyword>
<dbReference type="InterPro" id="IPR013155">
    <property type="entry name" value="M/V/L/I-tRNA-synth_anticd-bd"/>
</dbReference>
<dbReference type="EMBL" id="CAXHTA020000016">
    <property type="protein sequence ID" value="CAL5226202.1"/>
    <property type="molecule type" value="Genomic_DNA"/>
</dbReference>
<keyword evidence="5" id="KW-0067">ATP-binding</keyword>
<keyword evidence="3" id="KW-0436">Ligase</keyword>
<evidence type="ECO:0000256" key="9">
    <source>
        <dbReference type="SAM" id="MobiDB-lite"/>
    </source>
</evidence>
<feature type="compositionally biased region" description="Basic and acidic residues" evidence="9">
    <location>
        <begin position="19"/>
        <end position="44"/>
    </location>
</feature>
<feature type="domain" description="Methionyl/Valyl/Leucyl/Isoleucyl-tRNA synthetase anticodon-binding" evidence="10">
    <location>
        <begin position="126"/>
        <end position="278"/>
    </location>
</feature>
<dbReference type="InterPro" id="IPR033705">
    <property type="entry name" value="Anticodon_Ia_Val"/>
</dbReference>
<evidence type="ECO:0000256" key="2">
    <source>
        <dbReference type="ARBA" id="ARBA00013169"/>
    </source>
</evidence>
<dbReference type="SUPFAM" id="SSF47323">
    <property type="entry name" value="Anticodon-binding domain of a subclass of class I aminoacyl-tRNA synthetases"/>
    <property type="match status" value="1"/>
</dbReference>
<dbReference type="Gene3D" id="1.10.730.10">
    <property type="entry name" value="Isoleucyl-tRNA Synthetase, Domain 1"/>
    <property type="match status" value="1"/>
</dbReference>